<keyword evidence="2" id="KW-1185">Reference proteome</keyword>
<proteinExistence type="predicted"/>
<gene>
    <name evidence="1" type="ORF">HNP82_000706</name>
</gene>
<dbReference type="InterPro" id="IPR008323">
    <property type="entry name" value="UCP033563"/>
</dbReference>
<dbReference type="PANTHER" id="PTHR36454">
    <property type="entry name" value="LMO2823 PROTEIN"/>
    <property type="match status" value="1"/>
</dbReference>
<dbReference type="EMBL" id="JACHFW010000002">
    <property type="protein sequence ID" value="MBB5263608.1"/>
    <property type="molecule type" value="Genomic_DNA"/>
</dbReference>
<dbReference type="PIRSF" id="PIRSF033563">
    <property type="entry name" value="UCP033563"/>
    <property type="match status" value="1"/>
</dbReference>
<name>A0A7W8H8D5_9FIRM</name>
<sequence>MAQIRPFCAVRPDSVLASRIAALPYDVYDRSQALAEVTREPLSFLHIDRPETWFDNSVDMYAPQVYEKAGQALKEWISDGYFIRDSRPCYYIYEQVMDGRAQTGIVACASVNDYVNNVIKKHENTREAKEQDRIRHISACQAQTGPIFLAYRHDPSINEIMAKAMAKSPVYDFITPDNVSQRVWIIDDAGDIQNISQAFANIPDIYIADGHHRAASAVKVSLMRRKAMGLLPDQCCGDESDYFLSVLFPDDQLKIMAYNRVVKDLNGLEADEFLRRVEQKFSILSLPGRPTGDFPETKGTFGMYLDEKWHLLSPKFEISGDNAVDGLDVSVLQDSLLGPVLGIHDPRLDERIDFIGGIHGLEGLEAYCRQKKWAVAFAMYPTSIEELFDVADQHLLMPPKSTWFEPKLRSGLFIHEI</sequence>
<evidence type="ECO:0000313" key="2">
    <source>
        <dbReference type="Proteomes" id="UP000543642"/>
    </source>
</evidence>
<dbReference type="RefSeq" id="WP_183771554.1">
    <property type="nucleotide sequence ID" value="NZ_JACHFW010000002.1"/>
</dbReference>
<dbReference type="Pfam" id="PF06245">
    <property type="entry name" value="DUF1015"/>
    <property type="match status" value="1"/>
</dbReference>
<dbReference type="AlphaFoldDB" id="A0A7W8H8D5"/>
<evidence type="ECO:0000313" key="1">
    <source>
        <dbReference type="EMBL" id="MBB5263608.1"/>
    </source>
</evidence>
<comment type="caution">
    <text evidence="1">The sequence shown here is derived from an EMBL/GenBank/DDBJ whole genome shotgun (WGS) entry which is preliminary data.</text>
</comment>
<dbReference type="PANTHER" id="PTHR36454:SF1">
    <property type="entry name" value="DUF1015 DOMAIN-CONTAINING PROTEIN"/>
    <property type="match status" value="1"/>
</dbReference>
<organism evidence="1 2">
    <name type="scientific">Catenibacillus scindens</name>
    <dbReference type="NCBI Taxonomy" id="673271"/>
    <lineage>
        <taxon>Bacteria</taxon>
        <taxon>Bacillati</taxon>
        <taxon>Bacillota</taxon>
        <taxon>Clostridia</taxon>
        <taxon>Lachnospirales</taxon>
        <taxon>Lachnospiraceae</taxon>
        <taxon>Catenibacillus</taxon>
    </lineage>
</organism>
<reference evidence="1 2" key="1">
    <citation type="submission" date="2020-08" db="EMBL/GenBank/DDBJ databases">
        <title>Genomic Encyclopedia of Type Strains, Phase IV (KMG-IV): sequencing the most valuable type-strain genomes for metagenomic binning, comparative biology and taxonomic classification.</title>
        <authorList>
            <person name="Goeker M."/>
        </authorList>
    </citation>
    <scope>NUCLEOTIDE SEQUENCE [LARGE SCALE GENOMIC DNA]</scope>
    <source>
        <strain evidence="1 2">DSM 106146</strain>
    </source>
</reference>
<protein>
    <submittedName>
        <fullName evidence="1">Uncharacterized protein (DUF1015 family)</fullName>
    </submittedName>
</protein>
<accession>A0A7W8H8D5</accession>
<dbReference type="Proteomes" id="UP000543642">
    <property type="component" value="Unassembled WGS sequence"/>
</dbReference>